<proteinExistence type="predicted"/>
<feature type="compositionally biased region" description="Basic and acidic residues" evidence="1">
    <location>
        <begin position="303"/>
        <end position="314"/>
    </location>
</feature>
<organism evidence="2">
    <name type="scientific">Ostreococcus tauri</name>
    <name type="common">Marine green alga</name>
    <dbReference type="NCBI Taxonomy" id="70448"/>
    <lineage>
        <taxon>Eukaryota</taxon>
        <taxon>Viridiplantae</taxon>
        <taxon>Chlorophyta</taxon>
        <taxon>Mamiellophyceae</taxon>
        <taxon>Mamiellales</taxon>
        <taxon>Bathycoccaceae</taxon>
        <taxon>Ostreococcus</taxon>
    </lineage>
</organism>
<dbReference type="EMBL" id="KZ155772">
    <property type="protein sequence ID" value="OUS48774.1"/>
    <property type="molecule type" value="Genomic_DNA"/>
</dbReference>
<dbReference type="AlphaFoldDB" id="A0A1Y5IKU9"/>
<reference evidence="2" key="1">
    <citation type="submission" date="2017-04" db="EMBL/GenBank/DDBJ databases">
        <title>Population genomics of picophytoplankton unveils novel chromosome hypervariability.</title>
        <authorList>
            <consortium name="DOE Joint Genome Institute"/>
            <person name="Blanc-Mathieu R."/>
            <person name="Krasovec M."/>
            <person name="Hebrard M."/>
            <person name="Yau S."/>
            <person name="Desgranges E."/>
            <person name="Martin J."/>
            <person name="Schackwitz W."/>
            <person name="Kuo A."/>
            <person name="Salin G."/>
            <person name="Donnadieu C."/>
            <person name="Desdevises Y."/>
            <person name="Sanchez-Ferandin S."/>
            <person name="Moreau H."/>
            <person name="Rivals E."/>
            <person name="Grigoriev I.V."/>
            <person name="Grimsley N."/>
            <person name="Eyre-Walker A."/>
            <person name="Piganeau G."/>
        </authorList>
    </citation>
    <scope>NUCLEOTIDE SEQUENCE [LARGE SCALE GENOMIC DNA]</scope>
    <source>
        <strain evidence="2">RCC 1115</strain>
    </source>
</reference>
<protein>
    <submittedName>
        <fullName evidence="2">Uncharacterized protein</fullName>
    </submittedName>
</protein>
<dbReference type="Proteomes" id="UP000195557">
    <property type="component" value="Unassembled WGS sequence"/>
</dbReference>
<sequence>MTPSDSSAVFAVHTTVPPPQQTPARGALSVVVRVLIKFLRTSLLSPRYPIRQDVMCRLPNFLILQQNAHHYLHVFHRSHVRAHVRLKNALLHRNRFVRRQPRAHAQNARILLSLARSNQAYAQHSRNSRSHNSNCVPSASPCNERSISIARASLPRVNVTLARSGGRALGYPTGNVNAHAAARDAVSIIIEISTSPRARTVTRTSSSPYIALSASASSTRRRSSSSSAAAAASSSMAFASETDASSRARRTNDANDDDFHRDRRTRHRARYELPGTTYDPAKEAELRFIEKMNGGGASAKSAEQGRAEAFLERR</sequence>
<gene>
    <name evidence="2" type="ORF">BE221DRAFT_67044</name>
</gene>
<feature type="compositionally biased region" description="Low complexity" evidence="1">
    <location>
        <begin position="212"/>
        <end position="240"/>
    </location>
</feature>
<feature type="compositionally biased region" description="Basic and acidic residues" evidence="1">
    <location>
        <begin position="244"/>
        <end position="261"/>
    </location>
</feature>
<evidence type="ECO:0000313" key="2">
    <source>
        <dbReference type="EMBL" id="OUS48774.1"/>
    </source>
</evidence>
<feature type="compositionally biased region" description="Basic and acidic residues" evidence="1">
    <location>
        <begin position="280"/>
        <end position="290"/>
    </location>
</feature>
<accession>A0A1Y5IKU9</accession>
<name>A0A1Y5IKU9_OSTTA</name>
<feature type="region of interest" description="Disordered" evidence="1">
    <location>
        <begin position="212"/>
        <end position="314"/>
    </location>
</feature>
<evidence type="ECO:0000256" key="1">
    <source>
        <dbReference type="SAM" id="MobiDB-lite"/>
    </source>
</evidence>